<dbReference type="AlphaFoldDB" id="A0A165L300"/>
<gene>
    <name evidence="1" type="ORF">EXIGLDRAFT_764564</name>
</gene>
<dbReference type="InParanoid" id="A0A165L300"/>
<evidence type="ECO:0000313" key="2">
    <source>
        <dbReference type="Proteomes" id="UP000077266"/>
    </source>
</evidence>
<dbReference type="EMBL" id="KV425932">
    <property type="protein sequence ID" value="KZV97272.1"/>
    <property type="molecule type" value="Genomic_DNA"/>
</dbReference>
<sequence length="68" mass="7720">MSTRTRHMGYHLFDLNSLRPSLPVRRRCPGFDRQPVLLPGSVFDQDTARLAALCPSRAAPLLQYKRPA</sequence>
<keyword evidence="2" id="KW-1185">Reference proteome</keyword>
<dbReference type="Proteomes" id="UP000077266">
    <property type="component" value="Unassembled WGS sequence"/>
</dbReference>
<proteinExistence type="predicted"/>
<accession>A0A165L300</accession>
<name>A0A165L300_EXIGL</name>
<organism evidence="1 2">
    <name type="scientific">Exidia glandulosa HHB12029</name>
    <dbReference type="NCBI Taxonomy" id="1314781"/>
    <lineage>
        <taxon>Eukaryota</taxon>
        <taxon>Fungi</taxon>
        <taxon>Dikarya</taxon>
        <taxon>Basidiomycota</taxon>
        <taxon>Agaricomycotina</taxon>
        <taxon>Agaricomycetes</taxon>
        <taxon>Auriculariales</taxon>
        <taxon>Exidiaceae</taxon>
        <taxon>Exidia</taxon>
    </lineage>
</organism>
<reference evidence="1 2" key="1">
    <citation type="journal article" date="2016" name="Mol. Biol. Evol.">
        <title>Comparative Genomics of Early-Diverging Mushroom-Forming Fungi Provides Insights into the Origins of Lignocellulose Decay Capabilities.</title>
        <authorList>
            <person name="Nagy L.G."/>
            <person name="Riley R."/>
            <person name="Tritt A."/>
            <person name="Adam C."/>
            <person name="Daum C."/>
            <person name="Floudas D."/>
            <person name="Sun H."/>
            <person name="Yadav J.S."/>
            <person name="Pangilinan J."/>
            <person name="Larsson K.H."/>
            <person name="Matsuura K."/>
            <person name="Barry K."/>
            <person name="Labutti K."/>
            <person name="Kuo R."/>
            <person name="Ohm R.A."/>
            <person name="Bhattacharya S.S."/>
            <person name="Shirouzu T."/>
            <person name="Yoshinaga Y."/>
            <person name="Martin F.M."/>
            <person name="Grigoriev I.V."/>
            <person name="Hibbett D.S."/>
        </authorList>
    </citation>
    <scope>NUCLEOTIDE SEQUENCE [LARGE SCALE GENOMIC DNA]</scope>
    <source>
        <strain evidence="1 2">HHB12029</strain>
    </source>
</reference>
<evidence type="ECO:0000313" key="1">
    <source>
        <dbReference type="EMBL" id="KZV97272.1"/>
    </source>
</evidence>
<protein>
    <submittedName>
        <fullName evidence="1">Uncharacterized protein</fullName>
    </submittedName>
</protein>